<feature type="non-terminal residue" evidence="1">
    <location>
        <position position="174"/>
    </location>
</feature>
<keyword evidence="2" id="KW-1185">Reference proteome</keyword>
<organism evidence="1 2">
    <name type="scientific">Tothia fuscella</name>
    <dbReference type="NCBI Taxonomy" id="1048955"/>
    <lineage>
        <taxon>Eukaryota</taxon>
        <taxon>Fungi</taxon>
        <taxon>Dikarya</taxon>
        <taxon>Ascomycota</taxon>
        <taxon>Pezizomycotina</taxon>
        <taxon>Dothideomycetes</taxon>
        <taxon>Pleosporomycetidae</taxon>
        <taxon>Venturiales</taxon>
        <taxon>Cylindrosympodiaceae</taxon>
        <taxon>Tothia</taxon>
    </lineage>
</organism>
<reference evidence="1" key="1">
    <citation type="journal article" date="2020" name="Stud. Mycol.">
        <title>101 Dothideomycetes genomes: a test case for predicting lifestyles and emergence of pathogens.</title>
        <authorList>
            <person name="Haridas S."/>
            <person name="Albert R."/>
            <person name="Binder M."/>
            <person name="Bloem J."/>
            <person name="Labutti K."/>
            <person name="Salamov A."/>
            <person name="Andreopoulos B."/>
            <person name="Baker S."/>
            <person name="Barry K."/>
            <person name="Bills G."/>
            <person name="Bluhm B."/>
            <person name="Cannon C."/>
            <person name="Castanera R."/>
            <person name="Culley D."/>
            <person name="Daum C."/>
            <person name="Ezra D."/>
            <person name="Gonzalez J."/>
            <person name="Henrissat B."/>
            <person name="Kuo A."/>
            <person name="Liang C."/>
            <person name="Lipzen A."/>
            <person name="Lutzoni F."/>
            <person name="Magnuson J."/>
            <person name="Mondo S."/>
            <person name="Nolan M."/>
            <person name="Ohm R."/>
            <person name="Pangilinan J."/>
            <person name="Park H.-J."/>
            <person name="Ramirez L."/>
            <person name="Alfaro M."/>
            <person name="Sun H."/>
            <person name="Tritt A."/>
            <person name="Yoshinaga Y."/>
            <person name="Zwiers L.-H."/>
            <person name="Turgeon B."/>
            <person name="Goodwin S."/>
            <person name="Spatafora J."/>
            <person name="Crous P."/>
            <person name="Grigoriev I."/>
        </authorList>
    </citation>
    <scope>NUCLEOTIDE SEQUENCE</scope>
    <source>
        <strain evidence="1">CBS 130266</strain>
    </source>
</reference>
<dbReference type="EMBL" id="MU007012">
    <property type="protein sequence ID" value="KAF2435852.1"/>
    <property type="molecule type" value="Genomic_DNA"/>
</dbReference>
<dbReference type="AlphaFoldDB" id="A0A9P4P244"/>
<accession>A0A9P4P244</accession>
<dbReference type="Proteomes" id="UP000800235">
    <property type="component" value="Unassembled WGS sequence"/>
</dbReference>
<sequence length="174" mass="18395">VTAAMIKQIMPNSAACSGSGATASQCRTADQAVTFVNAAWIKYKITSRAAQAATLAWQALESVEYKFDTNQVPGTPGQGTRNMQMPHFNSEYASSLGYDVAGAGGDVTKILALVLNDADSFASASWFVSTKCPAVLTQFDSDPEGAWTAMHSSGCIDTTMTSDRIKYWTAAKAA</sequence>
<evidence type="ECO:0000313" key="1">
    <source>
        <dbReference type="EMBL" id="KAF2435852.1"/>
    </source>
</evidence>
<dbReference type="OrthoDB" id="2349272at2759"/>
<evidence type="ECO:0000313" key="2">
    <source>
        <dbReference type="Proteomes" id="UP000800235"/>
    </source>
</evidence>
<proteinExistence type="predicted"/>
<protein>
    <submittedName>
        <fullName evidence="1">Uncharacterized protein</fullName>
    </submittedName>
</protein>
<name>A0A9P4P244_9PEZI</name>
<feature type="non-terminal residue" evidence="1">
    <location>
        <position position="1"/>
    </location>
</feature>
<comment type="caution">
    <text evidence="1">The sequence shown here is derived from an EMBL/GenBank/DDBJ whole genome shotgun (WGS) entry which is preliminary data.</text>
</comment>
<gene>
    <name evidence="1" type="ORF">EJ08DRAFT_576343</name>
</gene>